<feature type="transmembrane region" description="Helical" evidence="1">
    <location>
        <begin position="164"/>
        <end position="193"/>
    </location>
</feature>
<feature type="transmembrane region" description="Helical" evidence="1">
    <location>
        <begin position="62"/>
        <end position="78"/>
    </location>
</feature>
<dbReference type="WBParaSite" id="SRAE_2000432400.1">
    <property type="protein sequence ID" value="SRAE_2000432400.1"/>
    <property type="gene ID" value="WBGene00264554"/>
</dbReference>
<feature type="transmembrane region" description="Helical" evidence="1">
    <location>
        <begin position="121"/>
        <end position="143"/>
    </location>
</feature>
<evidence type="ECO:0000313" key="4">
    <source>
        <dbReference type="WBParaSite" id="SRAE_2000432400.1"/>
    </source>
</evidence>
<dbReference type="CTD" id="36382047"/>
<organism evidence="2">
    <name type="scientific">Strongyloides ratti</name>
    <name type="common">Parasitic roundworm</name>
    <dbReference type="NCBI Taxonomy" id="34506"/>
    <lineage>
        <taxon>Eukaryota</taxon>
        <taxon>Metazoa</taxon>
        <taxon>Ecdysozoa</taxon>
        <taxon>Nematoda</taxon>
        <taxon>Chromadorea</taxon>
        <taxon>Rhabditida</taxon>
        <taxon>Tylenchina</taxon>
        <taxon>Panagrolaimomorpha</taxon>
        <taxon>Strongyloidoidea</taxon>
        <taxon>Strongyloididae</taxon>
        <taxon>Strongyloides</taxon>
    </lineage>
</organism>
<dbReference type="GeneID" id="36382047"/>
<dbReference type="RefSeq" id="XP_024508876.1">
    <property type="nucleotide sequence ID" value="XM_024643180.1"/>
</dbReference>
<proteinExistence type="predicted"/>
<feature type="transmembrane region" description="Helical" evidence="1">
    <location>
        <begin position="85"/>
        <end position="106"/>
    </location>
</feature>
<keyword evidence="3" id="KW-1185">Reference proteome</keyword>
<protein>
    <submittedName>
        <fullName evidence="4">7TM GPCR, serpentine receptor class e (Sre) family-containing protein</fullName>
    </submittedName>
</protein>
<feature type="transmembrane region" description="Helical" evidence="1">
    <location>
        <begin position="12"/>
        <end position="32"/>
    </location>
</feature>
<reference evidence="4" key="2">
    <citation type="submission" date="2020-12" db="UniProtKB">
        <authorList>
            <consortium name="WormBaseParasite"/>
        </authorList>
    </citation>
    <scope>IDENTIFICATION</scope>
</reference>
<keyword evidence="1" id="KW-1133">Transmembrane helix</keyword>
<keyword evidence="1" id="KW-0812">Transmembrane</keyword>
<accession>A0A090LIN9</accession>
<evidence type="ECO:0000313" key="3">
    <source>
        <dbReference type="Proteomes" id="UP000035682"/>
    </source>
</evidence>
<keyword evidence="1" id="KW-0472">Membrane</keyword>
<name>A0A090LIN9_STRRB</name>
<reference evidence="2 3" key="1">
    <citation type="submission" date="2014-09" db="EMBL/GenBank/DDBJ databases">
        <authorList>
            <person name="Martin A.A."/>
        </authorList>
    </citation>
    <scope>NUCLEOTIDE SEQUENCE</scope>
    <source>
        <strain evidence="3">ED321</strain>
        <strain evidence="2">ED321 Heterogonic</strain>
    </source>
</reference>
<dbReference type="Proteomes" id="UP000035682">
    <property type="component" value="Unplaced"/>
</dbReference>
<dbReference type="WormBase" id="SRAE_2000432400">
    <property type="protein sequence ID" value="SRP08121"/>
    <property type="gene ID" value="WBGene00264554"/>
</dbReference>
<dbReference type="EMBL" id="LN609529">
    <property type="protein sequence ID" value="CEF69677.1"/>
    <property type="molecule type" value="Genomic_DNA"/>
</dbReference>
<dbReference type="AlphaFoldDB" id="A0A090LIN9"/>
<gene>
    <name evidence="2 4 5" type="ORF">SRAE_2000432400</name>
</gene>
<evidence type="ECO:0000256" key="1">
    <source>
        <dbReference type="SAM" id="Phobius"/>
    </source>
</evidence>
<feature type="transmembrane region" description="Helical" evidence="1">
    <location>
        <begin position="213"/>
        <end position="237"/>
    </location>
</feature>
<sequence>MKSKLHMNIRITWANLGISYFAIAIGTLIISINEIITHNHVTSKLYIAGYILKTYGSRVNRFAFLAIALERIISTIFFQQYSNNLLNYIGWILSLISNILGLAWFLTTEFQIMSAKLKNDLHLIILVPTIFIFILIFISNYKLRKHFLDAKLKEKYQITQNKEMSLKILPIISVALSVQLAGSVITRAIASAIYNGKYSGFDIETIYYSLSNIQLPIISIISFLIFDSCSVKLCFFINKKKASIIPKFKNKETEKEIYFSNYRKAWN</sequence>
<evidence type="ECO:0000313" key="5">
    <source>
        <dbReference type="WormBase" id="SRAE_2000432400"/>
    </source>
</evidence>
<evidence type="ECO:0000313" key="2">
    <source>
        <dbReference type="EMBL" id="CEF69677.1"/>
    </source>
</evidence>